<protein>
    <recommendedName>
        <fullName evidence="3">BTB domain-containing protein</fullName>
    </recommendedName>
</protein>
<reference evidence="1 2" key="1">
    <citation type="journal article" date="2018" name="Biotechnol. Biofuels">
        <title>Integrative visual omics of the white-rot fungus Polyporus brumalis exposes the biotechnological potential of its oxidative enzymes for delignifying raw plant biomass.</title>
        <authorList>
            <person name="Miyauchi S."/>
            <person name="Rancon A."/>
            <person name="Drula E."/>
            <person name="Hage H."/>
            <person name="Chaduli D."/>
            <person name="Favel A."/>
            <person name="Grisel S."/>
            <person name="Henrissat B."/>
            <person name="Herpoel-Gimbert I."/>
            <person name="Ruiz-Duenas F.J."/>
            <person name="Chevret D."/>
            <person name="Hainaut M."/>
            <person name="Lin J."/>
            <person name="Wang M."/>
            <person name="Pangilinan J."/>
            <person name="Lipzen A."/>
            <person name="Lesage-Meessen L."/>
            <person name="Navarro D."/>
            <person name="Riley R."/>
            <person name="Grigoriev I.V."/>
            <person name="Zhou S."/>
            <person name="Raouche S."/>
            <person name="Rosso M.N."/>
        </authorList>
    </citation>
    <scope>NUCLEOTIDE SEQUENCE [LARGE SCALE GENOMIC DNA]</scope>
    <source>
        <strain evidence="1 2">BRFM 1820</strain>
    </source>
</reference>
<name>A0A371D8W4_9APHY</name>
<organism evidence="1 2">
    <name type="scientific">Lentinus brumalis</name>
    <dbReference type="NCBI Taxonomy" id="2498619"/>
    <lineage>
        <taxon>Eukaryota</taxon>
        <taxon>Fungi</taxon>
        <taxon>Dikarya</taxon>
        <taxon>Basidiomycota</taxon>
        <taxon>Agaricomycotina</taxon>
        <taxon>Agaricomycetes</taxon>
        <taxon>Polyporales</taxon>
        <taxon>Polyporaceae</taxon>
        <taxon>Lentinus</taxon>
    </lineage>
</organism>
<sequence>MQNQSPKAVTRVAKRVCFSQESPEVKNESEASSSEGPEGFIRDQEYWFVDGNLILVAQNTAFRLYMGLLLAQSSVLRQKFSSAHLSLHEGTVTRTVHLPEPPHEWRYLLRRLLPKGTGTHQTTFSLRDDFPMISALLRLSQKYNITEVTAYAIDALKAIYCNSYDAWRIHDRAVCGEGFDLGETPGILARAIVAINFARLYNIPSVLPTAFYHCACLGGAIMKGYTHQDGTPEYLASDDVARCINGIQVLTAVSADHVQLLRSHLPAYRTCKYNGACRRLWKQQVRDKLTRDWHSVLGNHAFRGLCETFPALSALCDVCKEKAEDIFEERRKKVWHDLPRMFDIATYVGKWPVNVK</sequence>
<proteinExistence type="predicted"/>
<dbReference type="AlphaFoldDB" id="A0A371D8W4"/>
<evidence type="ECO:0000313" key="1">
    <source>
        <dbReference type="EMBL" id="RDX48970.1"/>
    </source>
</evidence>
<dbReference type="EMBL" id="KZ857408">
    <property type="protein sequence ID" value="RDX48970.1"/>
    <property type="molecule type" value="Genomic_DNA"/>
</dbReference>
<gene>
    <name evidence="1" type="ORF">OH76DRAFT_616515</name>
</gene>
<keyword evidence="2" id="KW-1185">Reference proteome</keyword>
<dbReference type="OrthoDB" id="3893071at2759"/>
<dbReference type="Proteomes" id="UP000256964">
    <property type="component" value="Unassembled WGS sequence"/>
</dbReference>
<evidence type="ECO:0008006" key="3">
    <source>
        <dbReference type="Google" id="ProtNLM"/>
    </source>
</evidence>
<dbReference type="STRING" id="139420.A0A371D8W4"/>
<evidence type="ECO:0000313" key="2">
    <source>
        <dbReference type="Proteomes" id="UP000256964"/>
    </source>
</evidence>
<accession>A0A371D8W4</accession>